<reference evidence="2" key="1">
    <citation type="journal article" date="2021" name="PeerJ">
        <title>Extensive microbial diversity within the chicken gut microbiome revealed by metagenomics and culture.</title>
        <authorList>
            <person name="Gilroy R."/>
            <person name="Ravi A."/>
            <person name="Getino M."/>
            <person name="Pursley I."/>
            <person name="Horton D.L."/>
            <person name="Alikhan N.F."/>
            <person name="Baker D."/>
            <person name="Gharbi K."/>
            <person name="Hall N."/>
            <person name="Watson M."/>
            <person name="Adriaenssens E.M."/>
            <person name="Foster-Nyarko E."/>
            <person name="Jarju S."/>
            <person name="Secka A."/>
            <person name="Antonio M."/>
            <person name="Oren A."/>
            <person name="Chaudhuri R.R."/>
            <person name="La Ragione R."/>
            <person name="Hildebrand F."/>
            <person name="Pallen M.J."/>
        </authorList>
    </citation>
    <scope>NUCLEOTIDE SEQUENCE</scope>
    <source>
        <strain evidence="2">ChiGjej3B3-7470</strain>
    </source>
</reference>
<evidence type="ECO:0000313" key="2">
    <source>
        <dbReference type="EMBL" id="HJE51010.1"/>
    </source>
</evidence>
<dbReference type="AlphaFoldDB" id="A0A921ENX9"/>
<name>A0A921ENX9_9ACTN</name>
<evidence type="ECO:0000256" key="1">
    <source>
        <dbReference type="SAM" id="Phobius"/>
    </source>
</evidence>
<accession>A0A921ENX9</accession>
<organism evidence="2 3">
    <name type="scientific">Tessaracoccus flavescens</name>
    <dbReference type="NCBI Taxonomy" id="399497"/>
    <lineage>
        <taxon>Bacteria</taxon>
        <taxon>Bacillati</taxon>
        <taxon>Actinomycetota</taxon>
        <taxon>Actinomycetes</taxon>
        <taxon>Propionibacteriales</taxon>
        <taxon>Propionibacteriaceae</taxon>
        <taxon>Tessaracoccus</taxon>
    </lineage>
</organism>
<protein>
    <submittedName>
        <fullName evidence="2">Uncharacterized protein</fullName>
    </submittedName>
</protein>
<keyword evidence="1" id="KW-0472">Membrane</keyword>
<dbReference type="Proteomes" id="UP000712713">
    <property type="component" value="Unassembled WGS sequence"/>
</dbReference>
<dbReference type="InterPro" id="IPR021202">
    <property type="entry name" value="Rv3654c-like"/>
</dbReference>
<gene>
    <name evidence="2" type="ORF">K8V15_03365</name>
</gene>
<reference evidence="2" key="2">
    <citation type="submission" date="2021-09" db="EMBL/GenBank/DDBJ databases">
        <authorList>
            <person name="Gilroy R."/>
        </authorList>
    </citation>
    <scope>NUCLEOTIDE SEQUENCE</scope>
    <source>
        <strain evidence="2">ChiGjej3B3-7470</strain>
    </source>
</reference>
<sequence>MGRERGAAGSMLIVGISLSLTSVLLVAAVLINWFSLARGAEQAAELSALAAATASVAGEAPCGAAEDAARRNGTTLASCEVKGADRHVVVEVTVAVELRPTLPFGPTTLRRAATAGSY</sequence>
<proteinExistence type="predicted"/>
<keyword evidence="1" id="KW-0812">Transmembrane</keyword>
<comment type="caution">
    <text evidence="2">The sequence shown here is derived from an EMBL/GenBank/DDBJ whole genome shotgun (WGS) entry which is preliminary data.</text>
</comment>
<dbReference type="EMBL" id="DYZF01000079">
    <property type="protein sequence ID" value="HJE51010.1"/>
    <property type="molecule type" value="Genomic_DNA"/>
</dbReference>
<keyword evidence="1" id="KW-1133">Transmembrane helix</keyword>
<feature type="transmembrane region" description="Helical" evidence="1">
    <location>
        <begin position="12"/>
        <end position="34"/>
    </location>
</feature>
<evidence type="ECO:0000313" key="3">
    <source>
        <dbReference type="Proteomes" id="UP000712713"/>
    </source>
</evidence>
<dbReference type="NCBIfam" id="TIGR03816">
    <property type="entry name" value="tadE_like_DECH"/>
    <property type="match status" value="1"/>
</dbReference>